<organism evidence="2">
    <name type="scientific">Amphimedon queenslandica</name>
    <name type="common">Sponge</name>
    <dbReference type="NCBI Taxonomy" id="400682"/>
    <lineage>
        <taxon>Eukaryota</taxon>
        <taxon>Metazoa</taxon>
        <taxon>Porifera</taxon>
        <taxon>Demospongiae</taxon>
        <taxon>Heteroscleromorpha</taxon>
        <taxon>Haplosclerida</taxon>
        <taxon>Niphatidae</taxon>
        <taxon>Amphimedon</taxon>
    </lineage>
</organism>
<dbReference type="EnsemblMetazoa" id="Aqu2.1.41115_001">
    <property type="protein sequence ID" value="Aqu2.1.41115_001"/>
    <property type="gene ID" value="Aqu2.1.41115"/>
</dbReference>
<dbReference type="EnsemblMetazoa" id="XM_003383636.3">
    <property type="protein sequence ID" value="XP_003383684.1"/>
    <property type="gene ID" value="LOC100638328"/>
</dbReference>
<dbReference type="OrthoDB" id="9993283at2759"/>
<gene>
    <name evidence="2" type="primary">100638328</name>
</gene>
<dbReference type="InParanoid" id="A0A1X7VMQ0"/>
<keyword evidence="1" id="KW-1133">Transmembrane helix</keyword>
<feature type="transmembrane region" description="Helical" evidence="1">
    <location>
        <begin position="118"/>
        <end position="138"/>
    </location>
</feature>
<evidence type="ECO:0000256" key="1">
    <source>
        <dbReference type="SAM" id="Phobius"/>
    </source>
</evidence>
<keyword evidence="1" id="KW-0812">Transmembrane</keyword>
<proteinExistence type="predicted"/>
<dbReference type="eggNOG" id="ENOG502S76K">
    <property type="taxonomic scope" value="Eukaryota"/>
</dbReference>
<dbReference type="OMA" id="WLPGVRN"/>
<reference evidence="2" key="2">
    <citation type="submission" date="2017-05" db="UniProtKB">
        <authorList>
            <consortium name="EnsemblMetazoa"/>
        </authorList>
    </citation>
    <scope>IDENTIFICATION</scope>
</reference>
<protein>
    <submittedName>
        <fullName evidence="2">Uncharacterized protein</fullName>
    </submittedName>
</protein>
<accession>A0A1X7VMQ0</accession>
<reference evidence="3" key="1">
    <citation type="journal article" date="2010" name="Nature">
        <title>The Amphimedon queenslandica genome and the evolution of animal complexity.</title>
        <authorList>
            <person name="Srivastava M."/>
            <person name="Simakov O."/>
            <person name="Chapman J."/>
            <person name="Fahey B."/>
            <person name="Gauthier M.E."/>
            <person name="Mitros T."/>
            <person name="Richards G.S."/>
            <person name="Conaco C."/>
            <person name="Dacre M."/>
            <person name="Hellsten U."/>
            <person name="Larroux C."/>
            <person name="Putnam N.H."/>
            <person name="Stanke M."/>
            <person name="Adamska M."/>
            <person name="Darling A."/>
            <person name="Degnan S.M."/>
            <person name="Oakley T.H."/>
            <person name="Plachetzki D.C."/>
            <person name="Zhai Y."/>
            <person name="Adamski M."/>
            <person name="Calcino A."/>
            <person name="Cummins S.F."/>
            <person name="Goodstein D.M."/>
            <person name="Harris C."/>
            <person name="Jackson D.J."/>
            <person name="Leys S.P."/>
            <person name="Shu S."/>
            <person name="Woodcroft B.J."/>
            <person name="Vervoort M."/>
            <person name="Kosik K.S."/>
            <person name="Manning G."/>
            <person name="Degnan B.M."/>
            <person name="Rokhsar D.S."/>
        </authorList>
    </citation>
    <scope>NUCLEOTIDE SEQUENCE [LARGE SCALE GENOMIC DNA]</scope>
</reference>
<keyword evidence="3" id="KW-1185">Reference proteome</keyword>
<evidence type="ECO:0000313" key="2">
    <source>
        <dbReference type="EnsemblMetazoa" id="Aqu2.1.41115_001"/>
    </source>
</evidence>
<dbReference type="KEGG" id="aqu:100638328"/>
<evidence type="ECO:0000313" key="3">
    <source>
        <dbReference type="Proteomes" id="UP000007879"/>
    </source>
</evidence>
<sequence length="170" mass="18793">MAKSCCFAQCQGPIQAAIRPGLWLPGVRNLHLATETWTISSSPQAAFDAIVEAVGSIADEENLIIRKERKAELYLEIWSYTPYCNWLDIVEIRLHDVQPDSSTNNETIAEARSFSSGLFPACCPLGFIFSSIFFWVPFSGNNFNTHRLEAIRKAITSAAVTVSDEGPTCC</sequence>
<dbReference type="Proteomes" id="UP000007879">
    <property type="component" value="Unassembled WGS sequence"/>
</dbReference>
<name>A0A1X7VMQ0_AMPQE</name>
<dbReference type="AlphaFoldDB" id="A0A1X7VMQ0"/>
<keyword evidence="1" id="KW-0472">Membrane</keyword>